<proteinExistence type="predicted"/>
<evidence type="ECO:0000313" key="2">
    <source>
        <dbReference type="EMBL" id="MFB2620358.1"/>
    </source>
</evidence>
<name>A0ABV4VJF5_9GAMM</name>
<protein>
    <recommendedName>
        <fullName evidence="4">DUF2335 domain-containing protein</fullName>
    </recommendedName>
</protein>
<reference evidence="2 3" key="1">
    <citation type="submission" date="2024-09" db="EMBL/GenBank/DDBJ databases">
        <authorList>
            <person name="Zhang Y."/>
        </authorList>
    </citation>
    <scope>NUCLEOTIDE SEQUENCE [LARGE SCALE GENOMIC DNA]</scope>
    <source>
        <strain evidence="2 3">ZJ318</strain>
    </source>
</reference>
<keyword evidence="1" id="KW-0472">Membrane</keyword>
<feature type="transmembrane region" description="Helical" evidence="1">
    <location>
        <begin position="93"/>
        <end position="114"/>
    </location>
</feature>
<evidence type="ECO:0000256" key="1">
    <source>
        <dbReference type="SAM" id="Phobius"/>
    </source>
</evidence>
<feature type="transmembrane region" description="Helical" evidence="1">
    <location>
        <begin position="67"/>
        <end position="87"/>
    </location>
</feature>
<dbReference type="EMBL" id="JBHFGU010000003">
    <property type="protein sequence ID" value="MFB2620358.1"/>
    <property type="molecule type" value="Genomic_DNA"/>
</dbReference>
<gene>
    <name evidence="2" type="ORF">ACE02W_11120</name>
</gene>
<comment type="caution">
    <text evidence="2">The sequence shown here is derived from an EMBL/GenBank/DDBJ whole genome shotgun (WGS) entry which is preliminary data.</text>
</comment>
<evidence type="ECO:0008006" key="4">
    <source>
        <dbReference type="Google" id="ProtNLM"/>
    </source>
</evidence>
<keyword evidence="1" id="KW-1133">Transmembrane helix</keyword>
<organism evidence="2 3">
    <name type="scientific">Shewanella mangrovisoli</name>
    <dbReference type="NCBI Taxonomy" id="2864211"/>
    <lineage>
        <taxon>Bacteria</taxon>
        <taxon>Pseudomonadati</taxon>
        <taxon>Pseudomonadota</taxon>
        <taxon>Gammaproteobacteria</taxon>
        <taxon>Alteromonadales</taxon>
        <taxon>Shewanellaceae</taxon>
        <taxon>Shewanella</taxon>
    </lineage>
</organism>
<dbReference type="RefSeq" id="WP_332205001.1">
    <property type="nucleotide sequence ID" value="NZ_JBCATE010000003.1"/>
</dbReference>
<keyword evidence="1" id="KW-0812">Transmembrane</keyword>
<evidence type="ECO:0000313" key="3">
    <source>
        <dbReference type="Proteomes" id="UP001576708"/>
    </source>
</evidence>
<sequence>MSGLQERKNEKVVTIPRTDMDHFAELAGGFIEAFSEKNAIERDKHKEEIAFKEKVLVHQKSVFQYKFWLMAGGLLSIVSISAGLIFYLKEPSLGISVLSHTGAVVGGIVAGIGYESGRKK</sequence>
<dbReference type="Proteomes" id="UP001576708">
    <property type="component" value="Unassembled WGS sequence"/>
</dbReference>
<keyword evidence="3" id="KW-1185">Reference proteome</keyword>
<accession>A0ABV4VJF5</accession>